<dbReference type="InterPro" id="IPR044068">
    <property type="entry name" value="CB"/>
</dbReference>
<evidence type="ECO:0000259" key="6">
    <source>
        <dbReference type="PROSITE" id="PS51898"/>
    </source>
</evidence>
<feature type="domain" description="Tyr recombinase" evidence="6">
    <location>
        <begin position="213"/>
        <end position="402"/>
    </location>
</feature>
<keyword evidence="2" id="KW-0229">DNA integration</keyword>
<dbReference type="Gene3D" id="1.10.150.130">
    <property type="match status" value="1"/>
</dbReference>
<gene>
    <name evidence="8" type="ORF">ABRZ07_12605</name>
</gene>
<dbReference type="InterPro" id="IPR013762">
    <property type="entry name" value="Integrase-like_cat_sf"/>
</dbReference>
<feature type="domain" description="Core-binding (CB)" evidence="7">
    <location>
        <begin position="107"/>
        <end position="188"/>
    </location>
</feature>
<dbReference type="InterPro" id="IPR038488">
    <property type="entry name" value="Integrase_DNA-bd_sf"/>
</dbReference>
<evidence type="ECO:0000259" key="7">
    <source>
        <dbReference type="PROSITE" id="PS51900"/>
    </source>
</evidence>
<dbReference type="InterPro" id="IPR050808">
    <property type="entry name" value="Phage_Integrase"/>
</dbReference>
<evidence type="ECO:0000256" key="1">
    <source>
        <dbReference type="ARBA" id="ARBA00008857"/>
    </source>
</evidence>
<dbReference type="Gene3D" id="1.10.443.10">
    <property type="entry name" value="Intergrase catalytic core"/>
    <property type="match status" value="1"/>
</dbReference>
<dbReference type="Gene3D" id="3.30.160.390">
    <property type="entry name" value="Integrase, DNA-binding domain"/>
    <property type="match status" value="1"/>
</dbReference>
<comment type="similarity">
    <text evidence="1">Belongs to the 'phage' integrase family.</text>
</comment>
<dbReference type="PROSITE" id="PS51900">
    <property type="entry name" value="CB"/>
    <property type="match status" value="1"/>
</dbReference>
<dbReference type="PANTHER" id="PTHR30629">
    <property type="entry name" value="PROPHAGE INTEGRASE"/>
    <property type="match status" value="1"/>
</dbReference>
<name>A0AB39FL91_9BURK</name>
<protein>
    <submittedName>
        <fullName evidence="8">Integrase arm-type DNA-binding domain-containing protein</fullName>
    </submittedName>
</protein>
<dbReference type="GO" id="GO:0015074">
    <property type="term" value="P:DNA integration"/>
    <property type="evidence" value="ECO:0007669"/>
    <property type="project" value="UniProtKB-KW"/>
</dbReference>
<keyword evidence="4" id="KW-0233">DNA recombination</keyword>
<organism evidence="8">
    <name type="scientific">Castellaniella ginsengisoli</name>
    <dbReference type="NCBI Taxonomy" id="546114"/>
    <lineage>
        <taxon>Bacteria</taxon>
        <taxon>Pseudomonadati</taxon>
        <taxon>Pseudomonadota</taxon>
        <taxon>Betaproteobacteria</taxon>
        <taxon>Burkholderiales</taxon>
        <taxon>Alcaligenaceae</taxon>
        <taxon>Castellaniella</taxon>
    </lineage>
</organism>
<evidence type="ECO:0000256" key="4">
    <source>
        <dbReference type="ARBA" id="ARBA00023172"/>
    </source>
</evidence>
<dbReference type="InterPro" id="IPR002104">
    <property type="entry name" value="Integrase_catalytic"/>
</dbReference>
<dbReference type="Pfam" id="PF00589">
    <property type="entry name" value="Phage_integrase"/>
    <property type="match status" value="1"/>
</dbReference>
<dbReference type="Pfam" id="PF13356">
    <property type="entry name" value="Arm-DNA-bind_3"/>
    <property type="match status" value="1"/>
</dbReference>
<dbReference type="SUPFAM" id="SSF56349">
    <property type="entry name" value="DNA breaking-rejoining enzymes"/>
    <property type="match status" value="1"/>
</dbReference>
<reference evidence="8" key="1">
    <citation type="submission" date="2024-05" db="EMBL/GenBank/DDBJ databases">
        <authorList>
            <person name="Luo Y.-C."/>
            <person name="Nicholds J."/>
            <person name="Mortimer T."/>
            <person name="Maboni G."/>
        </authorList>
    </citation>
    <scope>NUCLEOTIDE SEQUENCE</scope>
    <source>
        <strain evidence="8">141555</strain>
    </source>
</reference>
<accession>A0AB39FL91</accession>
<dbReference type="EMBL" id="CP158267">
    <property type="protein sequence ID" value="XDJ79715.1"/>
    <property type="molecule type" value="Genomic_DNA"/>
</dbReference>
<evidence type="ECO:0000256" key="2">
    <source>
        <dbReference type="ARBA" id="ARBA00022908"/>
    </source>
</evidence>
<dbReference type="CDD" id="cd00801">
    <property type="entry name" value="INT_P4_C"/>
    <property type="match status" value="1"/>
</dbReference>
<sequence length="438" mass="49146">MANSTNKLNDIQLRNWVAQRKPVARSDGGGLTFTLSGSGTATWVLRYRLGTRHNGQAVRRELTLGNYPDISLREARILAGKHRAAIDGGNDPAIEKQSEKTRVRADWTIRELVKDYQDKVLVEPDYAADTIGYRKSDYEQVILPQLGSRLTSSVTSIDIVGMLVEAKRTWTVSKRILTSASMLFDHACGQMLIPANPCTGIRLSAIMGPRPPVRQRIMLQENELRALLPDIDIIGIENALAFRILLATCVRGIELASAKKEDLFLDRGVWWIPDEAVKTRKGFLVPIVPAVAVWFEALINLSGESIYLLPARQERRRRKHQGDIHVGTTTLWAAFKRAFDRQDIPIRHFTPHDTRSTAKGHLRNMGVSREISEIALNHTLKGMEAIYDVREEIPERRQALAMWADFLIACETGTSSPQASKPTISNIIQFRKFAGTHA</sequence>
<proteinExistence type="inferred from homology"/>
<dbReference type="AlphaFoldDB" id="A0AB39FL91"/>
<dbReference type="InterPro" id="IPR011010">
    <property type="entry name" value="DNA_brk_join_enz"/>
</dbReference>
<dbReference type="InterPro" id="IPR010998">
    <property type="entry name" value="Integrase_recombinase_N"/>
</dbReference>
<evidence type="ECO:0000313" key="8">
    <source>
        <dbReference type="EMBL" id="XDJ79715.1"/>
    </source>
</evidence>
<dbReference type="InterPro" id="IPR025166">
    <property type="entry name" value="Integrase_DNA_bind_dom"/>
</dbReference>
<keyword evidence="3 5" id="KW-0238">DNA-binding</keyword>
<evidence type="ECO:0000256" key="3">
    <source>
        <dbReference type="ARBA" id="ARBA00023125"/>
    </source>
</evidence>
<dbReference type="GO" id="GO:0003677">
    <property type="term" value="F:DNA binding"/>
    <property type="evidence" value="ECO:0007669"/>
    <property type="project" value="UniProtKB-UniRule"/>
</dbReference>
<dbReference type="GO" id="GO:0006310">
    <property type="term" value="P:DNA recombination"/>
    <property type="evidence" value="ECO:0007669"/>
    <property type="project" value="UniProtKB-KW"/>
</dbReference>
<dbReference type="RefSeq" id="WP_368649153.1">
    <property type="nucleotide sequence ID" value="NZ_CP158267.1"/>
</dbReference>
<dbReference type="PROSITE" id="PS51898">
    <property type="entry name" value="TYR_RECOMBINASE"/>
    <property type="match status" value="1"/>
</dbReference>
<evidence type="ECO:0000256" key="5">
    <source>
        <dbReference type="PROSITE-ProRule" id="PRU01248"/>
    </source>
</evidence>
<dbReference type="PANTHER" id="PTHR30629:SF2">
    <property type="entry name" value="PROPHAGE INTEGRASE INTS-RELATED"/>
    <property type="match status" value="1"/>
</dbReference>